<accession>A0A1Y2HIT6</accession>
<feature type="region of interest" description="Disordered" evidence="1">
    <location>
        <begin position="475"/>
        <end position="552"/>
    </location>
</feature>
<protein>
    <submittedName>
        <fullName evidence="2">Uncharacterized protein</fullName>
    </submittedName>
</protein>
<evidence type="ECO:0000256" key="1">
    <source>
        <dbReference type="SAM" id="MobiDB-lite"/>
    </source>
</evidence>
<feature type="compositionally biased region" description="Basic residues" evidence="1">
    <location>
        <begin position="361"/>
        <end position="376"/>
    </location>
</feature>
<feature type="compositionally biased region" description="Low complexity" evidence="1">
    <location>
        <begin position="766"/>
        <end position="777"/>
    </location>
</feature>
<gene>
    <name evidence="2" type="ORF">BCR44DRAFT_1437811</name>
</gene>
<feature type="region of interest" description="Disordered" evidence="1">
    <location>
        <begin position="766"/>
        <end position="792"/>
    </location>
</feature>
<dbReference type="OrthoDB" id="438224at2759"/>
<evidence type="ECO:0000313" key="3">
    <source>
        <dbReference type="Proteomes" id="UP000193411"/>
    </source>
</evidence>
<comment type="caution">
    <text evidence="2">The sequence shown here is derived from an EMBL/GenBank/DDBJ whole genome shotgun (WGS) entry which is preliminary data.</text>
</comment>
<feature type="compositionally biased region" description="Polar residues" evidence="1">
    <location>
        <begin position="344"/>
        <end position="360"/>
    </location>
</feature>
<dbReference type="AlphaFoldDB" id="A0A1Y2HIT6"/>
<dbReference type="Proteomes" id="UP000193411">
    <property type="component" value="Unassembled WGS sequence"/>
</dbReference>
<reference evidence="2 3" key="1">
    <citation type="submission" date="2016-07" db="EMBL/GenBank/DDBJ databases">
        <title>Pervasive Adenine N6-methylation of Active Genes in Fungi.</title>
        <authorList>
            <consortium name="DOE Joint Genome Institute"/>
            <person name="Mondo S.J."/>
            <person name="Dannebaum R.O."/>
            <person name="Kuo R.C."/>
            <person name="Labutti K."/>
            <person name="Haridas S."/>
            <person name="Kuo A."/>
            <person name="Salamov A."/>
            <person name="Ahrendt S.R."/>
            <person name="Lipzen A."/>
            <person name="Sullivan W."/>
            <person name="Andreopoulos W.B."/>
            <person name="Clum A."/>
            <person name="Lindquist E."/>
            <person name="Daum C."/>
            <person name="Ramamoorthy G.K."/>
            <person name="Gryganskyi A."/>
            <person name="Culley D."/>
            <person name="Magnuson J.K."/>
            <person name="James T.Y."/>
            <person name="O'Malley M.A."/>
            <person name="Stajich J.E."/>
            <person name="Spatafora J.W."/>
            <person name="Visel A."/>
            <person name="Grigoriev I.V."/>
        </authorList>
    </citation>
    <scope>NUCLEOTIDE SEQUENCE [LARGE SCALE GENOMIC DNA]</scope>
    <source>
        <strain evidence="2 3">PL171</strain>
    </source>
</reference>
<feature type="compositionally biased region" description="Low complexity" evidence="1">
    <location>
        <begin position="262"/>
        <end position="279"/>
    </location>
</feature>
<keyword evidence="3" id="KW-1185">Reference proteome</keyword>
<feature type="region of interest" description="Disordered" evidence="1">
    <location>
        <begin position="258"/>
        <end position="279"/>
    </location>
</feature>
<proteinExistence type="predicted"/>
<feature type="region of interest" description="Disordered" evidence="1">
    <location>
        <begin position="600"/>
        <end position="658"/>
    </location>
</feature>
<organism evidence="2 3">
    <name type="scientific">Catenaria anguillulae PL171</name>
    <dbReference type="NCBI Taxonomy" id="765915"/>
    <lineage>
        <taxon>Eukaryota</taxon>
        <taxon>Fungi</taxon>
        <taxon>Fungi incertae sedis</taxon>
        <taxon>Blastocladiomycota</taxon>
        <taxon>Blastocladiomycetes</taxon>
        <taxon>Blastocladiales</taxon>
        <taxon>Catenariaceae</taxon>
        <taxon>Catenaria</taxon>
    </lineage>
</organism>
<feature type="compositionally biased region" description="Acidic residues" evidence="1">
    <location>
        <begin position="620"/>
        <end position="643"/>
    </location>
</feature>
<dbReference type="EMBL" id="MCFL01000034">
    <property type="protein sequence ID" value="ORZ33613.1"/>
    <property type="molecule type" value="Genomic_DNA"/>
</dbReference>
<feature type="compositionally biased region" description="Polar residues" evidence="1">
    <location>
        <begin position="503"/>
        <end position="512"/>
    </location>
</feature>
<feature type="region of interest" description="Disordered" evidence="1">
    <location>
        <begin position="70"/>
        <end position="91"/>
    </location>
</feature>
<feature type="region of interest" description="Disordered" evidence="1">
    <location>
        <begin position="339"/>
        <end position="395"/>
    </location>
</feature>
<evidence type="ECO:0000313" key="2">
    <source>
        <dbReference type="EMBL" id="ORZ33613.1"/>
    </source>
</evidence>
<name>A0A1Y2HIT6_9FUNG</name>
<sequence>MGFGFVKGRSGLAAAAPEAPAAMSPSVSAAAAAASLSSLSSSTFAANAFPPAPPPMPPAAAKWMEGELSNAPTSTIGAPPLSSALATPPPPPPPTIPATCFNADANIDHGCAPSRAITLPPPPSAFSHSTIRRPPAPPISSLSSVQHLTASPASFGTSLQPQPQPSGFRFRTLSNSSRFAPPTVLGAAIHDALIGPWTSTSRAKVSGIARRLAPPGSLFSSMGASMRTGSGTGVRLGSCGGSDRGKAAAYGWGGEIGRPSGHEASLSSTSSSSAYEPRSRSTAAAVAGLEDENDSVAYLVGRRELARRQQMACIAAAAASSSSASKSSSLHVPVAKTPAVAQPQPVSQVTSPDSLSFQQQSHHHHHHHHHHHRYHKPASSAFSRNLAPSPPPLPVTMVHLQVKRPVSAPGKSAAAAAGLYSPQKPGSSSSASQFRVLPNKYTGSSASKSGSIFDLTSSGGAGPGAAARNEVVDLITSSSSDDERVRERNVQQSAATVAPDSHAFQQPASPSDPSVAGPQPAPSHIQPLPAPPRPRRPSVATPAQPTSYDLSGAAARQRALRRVFHGLQLCWCTTRGNVGLQVDADAWAFRQRANEAWATRVHKNPDMDPESDGDSRWGSEDEDDESSEEEGDADDEWEDDDPDLAAAGGEATWPERAAGKPLELLGRRKHRPVRAWPVLVLGWYPVGDPGAWVDAGEATNPFERPSQAGGLGEVVYSVVKLPLTKAMRARVCVEKGMDPGEGEGEVSTDELVAKLRAWARQDLERSASGVAASNGSGVREGEGEVPSCTERGLSWTTHPVANRFTESGDDPQPYLTVSDHTSPFIHGVRARALRAYRATRGRSGGALLPDFNGTRNPLLMSAVIQASAICGSWEVLGPAALRIGPDVLFPGARVWHLGRTSKHEGMCIRELLAKAANLSMVTREVIKVDVLPPSVDQQQRRDGNESGVDDGEDAELMAWFAAPVPVAKGGTTTYLPGYRLPDGVGKVRVTVRAIKESFAADVMAGGNGVVNGTTIVASGRQPRLSLTNSATKQYTGEPSVLDLDRVIVARTNPREFRWEQELVPPCRPETYAALVDLVSR</sequence>